<dbReference type="GO" id="GO:0038023">
    <property type="term" value="F:signaling receptor activity"/>
    <property type="evidence" value="ECO:0007669"/>
    <property type="project" value="UniProtKB-ARBA"/>
</dbReference>
<evidence type="ECO:0000256" key="2">
    <source>
        <dbReference type="ARBA" id="ARBA00022692"/>
    </source>
</evidence>
<keyword evidence="5" id="KW-0675">Receptor</keyword>
<dbReference type="OrthoDB" id="6478931at2759"/>
<dbReference type="Pfam" id="PF08395">
    <property type="entry name" value="7tm_7"/>
    <property type="match status" value="1"/>
</dbReference>
<dbReference type="OMA" id="RVHELQM"/>
<evidence type="ECO:0000313" key="8">
    <source>
        <dbReference type="Proteomes" id="UP000005408"/>
    </source>
</evidence>
<dbReference type="AlphaFoldDB" id="A0A8W8HLH7"/>
<feature type="transmembrane region" description="Helical" evidence="6">
    <location>
        <begin position="149"/>
        <end position="169"/>
    </location>
</feature>
<evidence type="ECO:0000256" key="4">
    <source>
        <dbReference type="ARBA" id="ARBA00023136"/>
    </source>
</evidence>
<evidence type="ECO:0008006" key="9">
    <source>
        <dbReference type="Google" id="ProtNLM"/>
    </source>
</evidence>
<dbReference type="GO" id="GO:0016020">
    <property type="term" value="C:membrane"/>
    <property type="evidence" value="ECO:0007669"/>
    <property type="project" value="UniProtKB-SubCell"/>
</dbReference>
<keyword evidence="8" id="KW-1185">Reference proteome</keyword>
<organism evidence="7 8">
    <name type="scientific">Magallana gigas</name>
    <name type="common">Pacific oyster</name>
    <name type="synonym">Crassostrea gigas</name>
    <dbReference type="NCBI Taxonomy" id="29159"/>
    <lineage>
        <taxon>Eukaryota</taxon>
        <taxon>Metazoa</taxon>
        <taxon>Spiralia</taxon>
        <taxon>Lophotrochozoa</taxon>
        <taxon>Mollusca</taxon>
        <taxon>Bivalvia</taxon>
        <taxon>Autobranchia</taxon>
        <taxon>Pteriomorphia</taxon>
        <taxon>Ostreida</taxon>
        <taxon>Ostreoidea</taxon>
        <taxon>Ostreidae</taxon>
        <taxon>Magallana</taxon>
    </lineage>
</organism>
<keyword evidence="4 6" id="KW-0472">Membrane</keyword>
<dbReference type="GO" id="GO:0050909">
    <property type="term" value="P:sensory perception of taste"/>
    <property type="evidence" value="ECO:0007669"/>
    <property type="project" value="InterPro"/>
</dbReference>
<name>A0A8W8HLH7_MAGGI</name>
<keyword evidence="2 6" id="KW-0812">Transmembrane</keyword>
<dbReference type="GO" id="GO:0051606">
    <property type="term" value="P:detection of stimulus"/>
    <property type="evidence" value="ECO:0007669"/>
    <property type="project" value="UniProtKB-ARBA"/>
</dbReference>
<evidence type="ECO:0000256" key="5">
    <source>
        <dbReference type="ARBA" id="ARBA00023170"/>
    </source>
</evidence>
<proteinExistence type="predicted"/>
<feature type="transmembrane region" description="Helical" evidence="6">
    <location>
        <begin position="302"/>
        <end position="321"/>
    </location>
</feature>
<comment type="subcellular location">
    <subcellularLocation>
        <location evidence="1">Membrane</location>
        <topology evidence="1">Multi-pass membrane protein</topology>
    </subcellularLocation>
</comment>
<evidence type="ECO:0000256" key="3">
    <source>
        <dbReference type="ARBA" id="ARBA00022989"/>
    </source>
</evidence>
<protein>
    <recommendedName>
        <fullName evidence="9">Gustatory receptor</fullName>
    </recommendedName>
</protein>
<feature type="transmembrane region" description="Helical" evidence="6">
    <location>
        <begin position="53"/>
        <end position="74"/>
    </location>
</feature>
<dbReference type="PANTHER" id="PTHR21421:SF29">
    <property type="entry name" value="GUSTATORY RECEPTOR 5A FOR TREHALOSE-RELATED"/>
    <property type="match status" value="1"/>
</dbReference>
<feature type="transmembrane region" description="Helical" evidence="6">
    <location>
        <begin position="267"/>
        <end position="290"/>
    </location>
</feature>
<feature type="transmembrane region" description="Helical" evidence="6">
    <location>
        <begin position="189"/>
        <end position="214"/>
    </location>
</feature>
<feature type="transmembrane region" description="Helical" evidence="6">
    <location>
        <begin position="86"/>
        <end position="108"/>
    </location>
</feature>
<reference evidence="7" key="1">
    <citation type="submission" date="2022-08" db="UniProtKB">
        <authorList>
            <consortium name="EnsemblMetazoa"/>
        </authorList>
    </citation>
    <scope>IDENTIFICATION</scope>
    <source>
        <strain evidence="7">05x7-T-G4-1.051#20</strain>
    </source>
</reference>
<sequence length="421" mass="47408">MASMRTHMRPLHTSLALFGLSHGSNSSLVEPAKAFDAKENSKPPHLLSKVKKVYCLFVCCVLSLNVLRYIPSFWVGIDFVPHPTALRIVVLVWFIENAVSSIVLFVFFENKNHFERYVQQYITVISDDISKYLKTNPACQKAKRSMIRALVVGWIIVIFNAVTVGFLLFSNLTPDVTVTLCNPLSHKSIPVKIFISVLFLLLSGVWVFPVVLHYSLTTAIEIRFQELHEVIENTALEDCPNRFETLKCVRYKHLQLCKMVETVDQSLSYYVANVYLLSIGTACFLIYDLISKVSGDPNITEMIVSLFWLASSFIIPFIISIKSAKVHEKAHGLSSLIMDVNLDGATMQDLAHINLLVAKLHGPSIGLSVLGIITITKEMILTHHHFTTKIKRNHSTHINDVIKNSNSMKLANKIIIIILFS</sequence>
<evidence type="ECO:0000313" key="7">
    <source>
        <dbReference type="EnsemblMetazoa" id="G10137.1:cds"/>
    </source>
</evidence>
<dbReference type="Proteomes" id="UP000005408">
    <property type="component" value="Unassembled WGS sequence"/>
</dbReference>
<dbReference type="InterPro" id="IPR013604">
    <property type="entry name" value="7TM_chemorcpt"/>
</dbReference>
<dbReference type="EnsemblMetazoa" id="G10137.1">
    <property type="protein sequence ID" value="G10137.1:cds"/>
    <property type="gene ID" value="G10137"/>
</dbReference>
<evidence type="ECO:0000256" key="1">
    <source>
        <dbReference type="ARBA" id="ARBA00004141"/>
    </source>
</evidence>
<dbReference type="PANTHER" id="PTHR21421">
    <property type="entry name" value="GUSTATORY RECEPTOR"/>
    <property type="match status" value="1"/>
</dbReference>
<evidence type="ECO:0000256" key="6">
    <source>
        <dbReference type="SAM" id="Phobius"/>
    </source>
</evidence>
<keyword evidence="3 6" id="KW-1133">Transmembrane helix</keyword>
<accession>A0A8W8HLH7</accession>